<name>E6LZ53_9ACTO</name>
<accession>E6LZ53</accession>
<gene>
    <name evidence="1" type="ORF">HMPREF0388_1140</name>
</gene>
<dbReference type="EMBL" id="AEPY01000009">
    <property type="protein sequence ID" value="EFU79909.1"/>
    <property type="molecule type" value="Genomic_DNA"/>
</dbReference>
<proteinExistence type="predicted"/>
<reference evidence="1 2" key="1">
    <citation type="submission" date="2010-12" db="EMBL/GenBank/DDBJ databases">
        <authorList>
            <person name="Muzny D."/>
            <person name="Qin X."/>
            <person name="Deng J."/>
            <person name="Jiang H."/>
            <person name="Liu Y."/>
            <person name="Qu J."/>
            <person name="Song X.-Z."/>
            <person name="Zhang L."/>
            <person name="Thornton R."/>
            <person name="Coyle M."/>
            <person name="Francisco L."/>
            <person name="Jackson L."/>
            <person name="Javaid M."/>
            <person name="Korchina V."/>
            <person name="Kovar C."/>
            <person name="Mata R."/>
            <person name="Mathew T."/>
            <person name="Ngo R."/>
            <person name="Nguyen L."/>
            <person name="Nguyen N."/>
            <person name="Okwuonu G."/>
            <person name="Ongeri F."/>
            <person name="Pham C."/>
            <person name="Simmons D."/>
            <person name="Wilczek-Boney K."/>
            <person name="Hale W."/>
            <person name="Jakkamsetti A."/>
            <person name="Pham P."/>
            <person name="Ruth R."/>
            <person name="San Lucas F."/>
            <person name="Warren J."/>
            <person name="Zhang J."/>
            <person name="Zhao Z."/>
            <person name="Zhou C."/>
            <person name="Zhu D."/>
            <person name="Lee S."/>
            <person name="Bess C."/>
            <person name="Blankenburg K."/>
            <person name="Forbes L."/>
            <person name="Fu Q."/>
            <person name="Gubbala S."/>
            <person name="Hirani K."/>
            <person name="Jayaseelan J.C."/>
            <person name="Lara F."/>
            <person name="Munidasa M."/>
            <person name="Palculict T."/>
            <person name="Patil S."/>
            <person name="Pu L.-L."/>
            <person name="Saada N."/>
            <person name="Tang L."/>
            <person name="Weissenberger G."/>
            <person name="Zhu Y."/>
            <person name="Hemphill L."/>
            <person name="Shang Y."/>
            <person name="Youmans B."/>
            <person name="Ayvaz T."/>
            <person name="Ross M."/>
            <person name="Santibanez J."/>
            <person name="Aqrawi P."/>
            <person name="Gross S."/>
            <person name="Joshi V."/>
            <person name="Fowler G."/>
            <person name="Nazareth L."/>
            <person name="Reid J."/>
            <person name="Worley K."/>
            <person name="Petrosino J."/>
            <person name="Highlander S."/>
            <person name="Gibbs R."/>
        </authorList>
    </citation>
    <scope>NUCLEOTIDE SEQUENCE [LARGE SCALE GENOMIC DNA]</scope>
    <source>
        <strain evidence="1 2">ATCC 51333</strain>
    </source>
</reference>
<evidence type="ECO:0000313" key="1">
    <source>
        <dbReference type="EMBL" id="EFU79909.1"/>
    </source>
</evidence>
<organism evidence="1 2">
    <name type="scientific">Mobiluncus curtisii ATCC 51333</name>
    <dbReference type="NCBI Taxonomy" id="887326"/>
    <lineage>
        <taxon>Bacteria</taxon>
        <taxon>Bacillati</taxon>
        <taxon>Actinomycetota</taxon>
        <taxon>Actinomycetes</taxon>
        <taxon>Actinomycetales</taxon>
        <taxon>Actinomycetaceae</taxon>
        <taxon>Mobiluncus</taxon>
    </lineage>
</organism>
<dbReference type="HOGENOM" id="CLU_3045453_0_0_11"/>
<sequence length="54" mass="6340">MFTWSKPNIYLAIRDQGDLRHEEFWALIWIDQLYPVELMLGVLSLQGSFSAIVK</sequence>
<dbReference type="Proteomes" id="UP000005573">
    <property type="component" value="Unassembled WGS sequence"/>
</dbReference>
<dbReference type="AlphaFoldDB" id="E6LZ53"/>
<protein>
    <submittedName>
        <fullName evidence="1">Uncharacterized protein</fullName>
    </submittedName>
</protein>
<evidence type="ECO:0000313" key="2">
    <source>
        <dbReference type="Proteomes" id="UP000005573"/>
    </source>
</evidence>
<comment type="caution">
    <text evidence="1">The sequence shown here is derived from an EMBL/GenBank/DDBJ whole genome shotgun (WGS) entry which is preliminary data.</text>
</comment>